<dbReference type="PANTHER" id="PTHR44688:SF16">
    <property type="entry name" value="DNA-BINDING TRANSCRIPTIONAL ACTIVATOR DEVR_DOSR"/>
    <property type="match status" value="1"/>
</dbReference>
<dbReference type="PANTHER" id="PTHR44688">
    <property type="entry name" value="DNA-BINDING TRANSCRIPTIONAL ACTIVATOR DEVR_DOSR"/>
    <property type="match status" value="1"/>
</dbReference>
<dbReference type="Gene3D" id="1.10.10.10">
    <property type="entry name" value="Winged helix-like DNA-binding domain superfamily/Winged helix DNA-binding domain"/>
    <property type="match status" value="1"/>
</dbReference>
<dbReference type="PROSITE" id="PS00622">
    <property type="entry name" value="HTH_LUXR_1"/>
    <property type="match status" value="1"/>
</dbReference>
<dbReference type="Proteomes" id="UP000183471">
    <property type="component" value="Unassembled WGS sequence"/>
</dbReference>
<dbReference type="RefSeq" id="WP_256324134.1">
    <property type="nucleotide sequence ID" value="NZ_FNKY01000001.1"/>
</dbReference>
<accession>A0ABY0TH48</accession>
<dbReference type="InterPro" id="IPR036388">
    <property type="entry name" value="WH-like_DNA-bd_sf"/>
</dbReference>
<evidence type="ECO:0000256" key="1">
    <source>
        <dbReference type="ARBA" id="ARBA00023015"/>
    </source>
</evidence>
<keyword evidence="3" id="KW-0804">Transcription</keyword>
<dbReference type="InterPro" id="IPR017470">
    <property type="entry name" value="Tscrpt_reg_EpsA"/>
</dbReference>
<evidence type="ECO:0000313" key="7">
    <source>
        <dbReference type="Proteomes" id="UP000183471"/>
    </source>
</evidence>
<dbReference type="CDD" id="cd06170">
    <property type="entry name" value="LuxR_C_like"/>
    <property type="match status" value="1"/>
</dbReference>
<keyword evidence="1" id="KW-0805">Transcription regulation</keyword>
<reference evidence="6 7" key="1">
    <citation type="submission" date="2016-10" db="EMBL/GenBank/DDBJ databases">
        <authorList>
            <person name="Varghese N."/>
            <person name="Submissions S."/>
        </authorList>
    </citation>
    <scope>NUCLEOTIDE SEQUENCE [LARGE SCALE GENOMIC DNA]</scope>
    <source>
        <strain evidence="6 7">Nl1</strain>
    </source>
</reference>
<dbReference type="Pfam" id="PF00196">
    <property type="entry name" value="GerE"/>
    <property type="match status" value="1"/>
</dbReference>
<proteinExistence type="predicted"/>
<dbReference type="NCBIfam" id="TIGR03020">
    <property type="entry name" value="EpsA"/>
    <property type="match status" value="1"/>
</dbReference>
<dbReference type="InterPro" id="IPR000792">
    <property type="entry name" value="Tscrpt_reg_LuxR_C"/>
</dbReference>
<comment type="caution">
    <text evidence="6">The sequence shown here is derived from an EMBL/GenBank/DDBJ whole genome shotgun (WGS) entry which is preliminary data.</text>
</comment>
<dbReference type="PRINTS" id="PR00038">
    <property type="entry name" value="HTHLUXR"/>
</dbReference>
<evidence type="ECO:0000256" key="2">
    <source>
        <dbReference type="ARBA" id="ARBA00023125"/>
    </source>
</evidence>
<sequence length="276" mass="30810">MGQFPQMRFPTLSDEHLSRYFRIVGEGIVVNSHLDLLKWMQGEMQYYLPHEIMLAVWGEGEENSLRHDLVSALPGVRTNYLQSEDLLALQQNLYGCWVGLGRVPFRLNLGECIFRPDKLASHCAFGRAIYGMQSLLIHGINDNRGGQDCLYIIFSSTASLDNSGLSAIESLLPYLDTALRRVAPLPSSAMTGFLANSEKDPGLKGSETESSEDHGLSKREDEILDWVKKGKSNAEIGSILGISPFTVKNHMRRIFKKLEVNNRVQAISKSAQGRPD</sequence>
<keyword evidence="7" id="KW-1185">Reference proteome</keyword>
<protein>
    <submittedName>
        <fullName evidence="6">Transcriptional regulator EpsA</fullName>
    </submittedName>
</protein>
<evidence type="ECO:0000259" key="5">
    <source>
        <dbReference type="PROSITE" id="PS50043"/>
    </source>
</evidence>
<feature type="domain" description="HTH luxR-type" evidence="5">
    <location>
        <begin position="209"/>
        <end position="274"/>
    </location>
</feature>
<dbReference type="InterPro" id="IPR016032">
    <property type="entry name" value="Sig_transdc_resp-reg_C-effctor"/>
</dbReference>
<dbReference type="EMBL" id="FNKY01000001">
    <property type="protein sequence ID" value="SDQ82598.1"/>
    <property type="molecule type" value="Genomic_DNA"/>
</dbReference>
<evidence type="ECO:0000256" key="3">
    <source>
        <dbReference type="ARBA" id="ARBA00023163"/>
    </source>
</evidence>
<gene>
    <name evidence="6" type="ORF">SAMN05216402_2446</name>
</gene>
<dbReference type="SMART" id="SM00421">
    <property type="entry name" value="HTH_LUXR"/>
    <property type="match status" value="1"/>
</dbReference>
<dbReference type="SUPFAM" id="SSF46894">
    <property type="entry name" value="C-terminal effector domain of the bipartite response regulators"/>
    <property type="match status" value="1"/>
</dbReference>
<keyword evidence="2" id="KW-0238">DNA-binding</keyword>
<feature type="region of interest" description="Disordered" evidence="4">
    <location>
        <begin position="193"/>
        <end position="217"/>
    </location>
</feature>
<evidence type="ECO:0000313" key="6">
    <source>
        <dbReference type="EMBL" id="SDQ82598.1"/>
    </source>
</evidence>
<name>A0ABY0TH48_9PROT</name>
<dbReference type="PROSITE" id="PS50043">
    <property type="entry name" value="HTH_LUXR_2"/>
    <property type="match status" value="1"/>
</dbReference>
<organism evidence="6 7">
    <name type="scientific">Nitrosospira multiformis</name>
    <dbReference type="NCBI Taxonomy" id="1231"/>
    <lineage>
        <taxon>Bacteria</taxon>
        <taxon>Pseudomonadati</taxon>
        <taxon>Pseudomonadota</taxon>
        <taxon>Betaproteobacteria</taxon>
        <taxon>Nitrosomonadales</taxon>
        <taxon>Nitrosomonadaceae</taxon>
        <taxon>Nitrosospira</taxon>
    </lineage>
</organism>
<evidence type="ECO:0000256" key="4">
    <source>
        <dbReference type="SAM" id="MobiDB-lite"/>
    </source>
</evidence>